<dbReference type="PANTHER" id="PTHR34535">
    <property type="entry name" value="HYDROGENASE MATURATION FACTOR HYPA"/>
    <property type="match status" value="1"/>
</dbReference>
<accession>A0ABP4IP10</accession>
<comment type="similarity">
    <text evidence="4">Belongs to the HypA/HybF family.</text>
</comment>
<dbReference type="Pfam" id="PF01155">
    <property type="entry name" value="HypA"/>
    <property type="match status" value="1"/>
</dbReference>
<dbReference type="InterPro" id="IPR000688">
    <property type="entry name" value="HypA/HybF"/>
</dbReference>
<comment type="function">
    <text evidence="4">Involved in the maturation of [NiFe] hydrogenases. Required for nickel insertion into the metal center of the hydrogenase.</text>
</comment>
<evidence type="ECO:0000256" key="2">
    <source>
        <dbReference type="ARBA" id="ARBA00022723"/>
    </source>
</evidence>
<dbReference type="Gene3D" id="3.30.2320.80">
    <property type="match status" value="1"/>
</dbReference>
<keyword evidence="6" id="KW-1185">Reference proteome</keyword>
<dbReference type="EMBL" id="BAAAJK010000018">
    <property type="protein sequence ID" value="GAA1392175.1"/>
    <property type="molecule type" value="Genomic_DNA"/>
</dbReference>
<keyword evidence="1 4" id="KW-0533">Nickel</keyword>
<keyword evidence="3 4" id="KW-0862">Zinc</keyword>
<sequence>MHELSLCRSIVGVVERHADTARVRRVNLQVGQLRQVVPATLTYCWSLVNADTPLGGSELCIESVPARIRCTGCAGTTELDAPVLVCAHCGGTAVQVVAGEEFLITSLELTEA</sequence>
<feature type="binding site" evidence="4">
    <location>
        <position position="86"/>
    </location>
    <ligand>
        <name>Zn(2+)</name>
        <dbReference type="ChEBI" id="CHEBI:29105"/>
    </ligand>
</feature>
<comment type="caution">
    <text evidence="5">The sequence shown here is derived from an EMBL/GenBank/DDBJ whole genome shotgun (WGS) entry which is preliminary data.</text>
</comment>
<dbReference type="RefSeq" id="WP_344023968.1">
    <property type="nucleotide sequence ID" value="NZ_BAAAJK010000018.1"/>
</dbReference>
<dbReference type="PIRSF" id="PIRSF004761">
    <property type="entry name" value="Hydrgn_mat_HypA"/>
    <property type="match status" value="1"/>
</dbReference>
<protein>
    <recommendedName>
        <fullName evidence="4">Hydrogenase maturation factor HypA</fullName>
    </recommendedName>
</protein>
<evidence type="ECO:0000256" key="1">
    <source>
        <dbReference type="ARBA" id="ARBA00022596"/>
    </source>
</evidence>
<evidence type="ECO:0000256" key="3">
    <source>
        <dbReference type="ARBA" id="ARBA00022833"/>
    </source>
</evidence>
<dbReference type="PANTHER" id="PTHR34535:SF3">
    <property type="entry name" value="HYDROGENASE MATURATION FACTOR HYPA"/>
    <property type="match status" value="1"/>
</dbReference>
<proteinExistence type="inferred from homology"/>
<feature type="binding site" evidence="4">
    <location>
        <position position="70"/>
    </location>
    <ligand>
        <name>Zn(2+)</name>
        <dbReference type="ChEBI" id="CHEBI:29105"/>
    </ligand>
</feature>
<dbReference type="HAMAP" id="MF_00213">
    <property type="entry name" value="HypA_HybF"/>
    <property type="match status" value="1"/>
</dbReference>
<keyword evidence="2 4" id="KW-0479">Metal-binding</keyword>
<name>A0ABP4IP10_9PSEU</name>
<dbReference type="Proteomes" id="UP001501414">
    <property type="component" value="Unassembled WGS sequence"/>
</dbReference>
<evidence type="ECO:0000313" key="6">
    <source>
        <dbReference type="Proteomes" id="UP001501414"/>
    </source>
</evidence>
<organism evidence="5 6">
    <name type="scientific">Pseudonocardia kongjuensis</name>
    <dbReference type="NCBI Taxonomy" id="102227"/>
    <lineage>
        <taxon>Bacteria</taxon>
        <taxon>Bacillati</taxon>
        <taxon>Actinomycetota</taxon>
        <taxon>Actinomycetes</taxon>
        <taxon>Pseudonocardiales</taxon>
        <taxon>Pseudonocardiaceae</taxon>
        <taxon>Pseudonocardia</taxon>
    </lineage>
</organism>
<reference evidence="6" key="1">
    <citation type="journal article" date="2019" name="Int. J. Syst. Evol. Microbiol.">
        <title>The Global Catalogue of Microorganisms (GCM) 10K type strain sequencing project: providing services to taxonomists for standard genome sequencing and annotation.</title>
        <authorList>
            <consortium name="The Broad Institute Genomics Platform"/>
            <consortium name="The Broad Institute Genome Sequencing Center for Infectious Disease"/>
            <person name="Wu L."/>
            <person name="Ma J."/>
        </authorList>
    </citation>
    <scope>NUCLEOTIDE SEQUENCE [LARGE SCALE GENOMIC DNA]</scope>
    <source>
        <strain evidence="6">JCM 11896</strain>
    </source>
</reference>
<feature type="binding site" evidence="4">
    <location>
        <position position="2"/>
    </location>
    <ligand>
        <name>Ni(2+)</name>
        <dbReference type="ChEBI" id="CHEBI:49786"/>
    </ligand>
</feature>
<gene>
    <name evidence="4" type="primary">hypA</name>
    <name evidence="5" type="ORF">GCM10009613_36260</name>
</gene>
<evidence type="ECO:0000256" key="4">
    <source>
        <dbReference type="HAMAP-Rule" id="MF_00213"/>
    </source>
</evidence>
<evidence type="ECO:0000313" key="5">
    <source>
        <dbReference type="EMBL" id="GAA1392175.1"/>
    </source>
</evidence>
<feature type="binding site" evidence="4">
    <location>
        <position position="73"/>
    </location>
    <ligand>
        <name>Zn(2+)</name>
        <dbReference type="ChEBI" id="CHEBI:29105"/>
    </ligand>
</feature>
<feature type="binding site" evidence="4">
    <location>
        <position position="89"/>
    </location>
    <ligand>
        <name>Zn(2+)</name>
        <dbReference type="ChEBI" id="CHEBI:29105"/>
    </ligand>
</feature>